<dbReference type="EMBL" id="JACHLC010000001">
    <property type="protein sequence ID" value="MBB6369872.1"/>
    <property type="molecule type" value="Genomic_DNA"/>
</dbReference>
<dbReference type="AlphaFoldDB" id="A0A841NCW3"/>
<name>A0A841NCW3_9FLAO</name>
<evidence type="ECO:0000313" key="1">
    <source>
        <dbReference type="EMBL" id="MBB6369872.1"/>
    </source>
</evidence>
<organism evidence="1 2">
    <name type="scientific">Chryseobacterium shigense</name>
    <dbReference type="NCBI Taxonomy" id="297244"/>
    <lineage>
        <taxon>Bacteria</taxon>
        <taxon>Pseudomonadati</taxon>
        <taxon>Bacteroidota</taxon>
        <taxon>Flavobacteriia</taxon>
        <taxon>Flavobacteriales</taxon>
        <taxon>Weeksellaceae</taxon>
        <taxon>Chryseobacterium group</taxon>
        <taxon>Chryseobacterium</taxon>
    </lineage>
</organism>
<dbReference type="RefSeq" id="WP_184159939.1">
    <property type="nucleotide sequence ID" value="NZ_JACHLC010000001.1"/>
</dbReference>
<reference evidence="1 2" key="1">
    <citation type="submission" date="2020-08" db="EMBL/GenBank/DDBJ databases">
        <title>Functional genomics of gut bacteria from endangered species of beetles.</title>
        <authorList>
            <person name="Carlos-Shanley C."/>
        </authorList>
    </citation>
    <scope>NUCLEOTIDE SEQUENCE [LARGE SCALE GENOMIC DNA]</scope>
    <source>
        <strain evidence="1 2">S00136</strain>
    </source>
</reference>
<sequence length="214" mass="25266">MRLNLLILFFVLSANYIYSQKTINLIVDPKIKVASLKNINTTDSPTDYSIDSIYQTTVRAKLMVEDTVSFNQLENSEYLKKSFMCHHYFKNDTLIIKGGFGLRYQMYGFIAKVLPNKKAEVKLQLNWGYPSYFNSRNEESAKSKILVTTKKSKLIINRLPKNKLDKKHIYGYVEFISDDYFVEMKNKKTQIPYKEKNSLEYRIYFDSRYLDSEE</sequence>
<accession>A0A841NCW3</accession>
<comment type="caution">
    <text evidence="1">The sequence shown here is derived from an EMBL/GenBank/DDBJ whole genome shotgun (WGS) entry which is preliminary data.</text>
</comment>
<gene>
    <name evidence="1" type="ORF">HNP36_000925</name>
</gene>
<evidence type="ECO:0000313" key="2">
    <source>
        <dbReference type="Proteomes" id="UP000589738"/>
    </source>
</evidence>
<dbReference type="Proteomes" id="UP000589738">
    <property type="component" value="Unassembled WGS sequence"/>
</dbReference>
<protein>
    <submittedName>
        <fullName evidence="1">Uncharacterized protein</fullName>
    </submittedName>
</protein>
<keyword evidence="2" id="KW-1185">Reference proteome</keyword>
<proteinExistence type="predicted"/>